<feature type="domain" description="Chromo" evidence="14">
    <location>
        <begin position="245"/>
        <end position="333"/>
    </location>
</feature>
<dbReference type="PANTHER" id="PTHR45623">
    <property type="entry name" value="CHROMODOMAIN-HELICASE-DNA-BINDING PROTEIN 3-RELATED-RELATED"/>
    <property type="match status" value="1"/>
</dbReference>
<evidence type="ECO:0000256" key="3">
    <source>
        <dbReference type="ARBA" id="ARBA00022741"/>
    </source>
</evidence>
<dbReference type="PROSITE" id="PS51194">
    <property type="entry name" value="HELICASE_CTER"/>
    <property type="match status" value="1"/>
</dbReference>
<feature type="region of interest" description="Disordered" evidence="13">
    <location>
        <begin position="1"/>
        <end position="223"/>
    </location>
</feature>
<dbReference type="SMART" id="SM00298">
    <property type="entry name" value="CHROMO"/>
    <property type="match status" value="2"/>
</dbReference>
<dbReference type="PROSITE" id="PS51192">
    <property type="entry name" value="HELICASE_ATP_BIND_1"/>
    <property type="match status" value="1"/>
</dbReference>
<dbReference type="InterPro" id="IPR016197">
    <property type="entry name" value="Chromo-like_dom_sf"/>
</dbReference>
<dbReference type="Gene3D" id="2.40.50.40">
    <property type="match status" value="2"/>
</dbReference>
<dbReference type="GO" id="GO:0000785">
    <property type="term" value="C:chromatin"/>
    <property type="evidence" value="ECO:0007669"/>
    <property type="project" value="TreeGrafter"/>
</dbReference>
<keyword evidence="18" id="KW-1185">Reference proteome</keyword>
<organism evidence="17 18">
    <name type="scientific">Pristionchus entomophagus</name>
    <dbReference type="NCBI Taxonomy" id="358040"/>
    <lineage>
        <taxon>Eukaryota</taxon>
        <taxon>Metazoa</taxon>
        <taxon>Ecdysozoa</taxon>
        <taxon>Nematoda</taxon>
        <taxon>Chromadorea</taxon>
        <taxon>Rhabditida</taxon>
        <taxon>Rhabditina</taxon>
        <taxon>Diplogasteromorpha</taxon>
        <taxon>Diplogasteroidea</taxon>
        <taxon>Neodiplogasteridae</taxon>
        <taxon>Pristionchus</taxon>
    </lineage>
</organism>
<dbReference type="SUPFAM" id="SSF52540">
    <property type="entry name" value="P-loop containing nucleoside triphosphate hydrolases"/>
    <property type="match status" value="2"/>
</dbReference>
<dbReference type="GO" id="GO:0042393">
    <property type="term" value="F:histone binding"/>
    <property type="evidence" value="ECO:0007669"/>
    <property type="project" value="TreeGrafter"/>
</dbReference>
<dbReference type="InterPro" id="IPR038718">
    <property type="entry name" value="SNF2-like_sf"/>
</dbReference>
<dbReference type="FunFam" id="2.40.50.40:FF:000014">
    <property type="entry name" value="Chromodomain-helicase-DNA-binding protein 2 isoform 1"/>
    <property type="match status" value="1"/>
</dbReference>
<sequence>MWNPDSDESNSSSGSGDEAANEDSRDPFAKTPAEESKDEETKDGEEEEGEHSSDGKGEADSDYEDGDKEASVKGSDDSEDEVEKDSEDEEESEASDDSDYSGPKKKKPRTNNRKIDDKTRKLLESENYLRRSGRQRSEVHQARSSSSRLGGRKRKIDSDESEESSSSEWSDEPKRKKTTAPKTKKKTKTTKEKKTPVYTSGGRRRVDYKEDSSNDEVNEEDVLEWKEEEIELEKSTVSNGSQGGDTVEKVLKLRVGCVGATGPSTTCYNVEEKGDPNEGGEKTERQFFVKWQGWSHMHNTWESEGSLAAAAAKGEKKIANYLKKLREIEEWRRSADKEYIEYYECEQGMAEELLEEYKKVERVVAHQVSRDKREDGSEQTEYLIKWTGLSYSDCTWEDKRLIPRPLIEEYEERIENAKIPSRQAQVLKRRPKFVKLEEMPEFLKRGGKQKLRDYQLEGLNWMLAAWCKNNSSILADEMGLGKTIQSTSFLSSLSYIHDLHGPFLVVVPLSTMAAWQKELCQWAPGLNVVTYMGDMSSREFIRQYEWYAGGGKKMKINVLLTTYEILIKDKSFLGGVEWAALIVDEAHRLKNDDSLLYKCLSNFHTDHRLLITGTPLQNSMKELWALLHFIMPEEFPSWEDFDRAHAEVDHKGISSLHKKLEPYLLRRVKKDVEKSLPPKLEQILRVDMTREQKQFYKWILTKNYKELSKGVKGSINGFVNLVMELKKCCNHASLVRQYDDPEHDPAGKLQQLLKSSGKLILLDKLLCRLRDTGHRVLIFSQMVMMLDVIQEYLKLRRFSAQRLDGSMRADLRKQALDHFNAEGSTDFCFLLSTRAGGLGINLATADTVIIFDSDWNPQNDLQAMSRAHRIGQTKTVNIYRLVTRGSVEEEIVERAKRKLVLDHLVIQRMDTTGRTVLHKSDHKGGSSSLPFDKHDLNDILKFGAQELFKEADGEEQEPEVDIDKILQVAETRDADEEQETGNNDLLNAFKYANFAIDEEKDVAMAGERNEWESIIPEEKIKKMEEEDREKELRELELGPRERKKVMETPAAGKENRREVVEESDESDSDSGGRKKKKKAFGDFSTSEIKRFARCIKKFARPIERLDAIAQEAELEEHGTGELKRLVEAFLTG</sequence>
<keyword evidence="8" id="KW-0804">Transcription</keyword>
<evidence type="ECO:0000256" key="6">
    <source>
        <dbReference type="ARBA" id="ARBA00023015"/>
    </source>
</evidence>
<dbReference type="CDD" id="cd17993">
    <property type="entry name" value="DEXHc_CHD1_2"/>
    <property type="match status" value="1"/>
</dbReference>
<evidence type="ECO:0000259" key="14">
    <source>
        <dbReference type="PROSITE" id="PS50013"/>
    </source>
</evidence>
<evidence type="ECO:0000313" key="18">
    <source>
        <dbReference type="Proteomes" id="UP001432027"/>
    </source>
</evidence>
<accession>A0AAV5U1A5</accession>
<evidence type="ECO:0000259" key="16">
    <source>
        <dbReference type="PROSITE" id="PS51194"/>
    </source>
</evidence>
<keyword evidence="4" id="KW-0378">Hydrolase</keyword>
<reference evidence="17" key="1">
    <citation type="submission" date="2023-10" db="EMBL/GenBank/DDBJ databases">
        <title>Genome assembly of Pristionchus species.</title>
        <authorList>
            <person name="Yoshida K."/>
            <person name="Sommer R.J."/>
        </authorList>
    </citation>
    <scope>NUCLEOTIDE SEQUENCE</scope>
    <source>
        <strain evidence="17">RS0144</strain>
    </source>
</reference>
<feature type="domain" description="Helicase C-terminal" evidence="16">
    <location>
        <begin position="761"/>
        <end position="912"/>
    </location>
</feature>
<dbReference type="PROSITE" id="PS00690">
    <property type="entry name" value="DEAH_ATP_HELICASE"/>
    <property type="match status" value="1"/>
</dbReference>
<keyword evidence="7" id="KW-0238">DNA-binding</keyword>
<dbReference type="GO" id="GO:0034728">
    <property type="term" value="P:nucleosome organization"/>
    <property type="evidence" value="ECO:0007669"/>
    <property type="project" value="TreeGrafter"/>
</dbReference>
<keyword evidence="6" id="KW-0805">Transcription regulation</keyword>
<evidence type="ECO:0000313" key="17">
    <source>
        <dbReference type="EMBL" id="GMT00224.1"/>
    </source>
</evidence>
<dbReference type="EMBL" id="BTSX01000005">
    <property type="protein sequence ID" value="GMT00224.1"/>
    <property type="molecule type" value="Genomic_DNA"/>
</dbReference>
<dbReference type="InterPro" id="IPR014001">
    <property type="entry name" value="Helicase_ATP-bd"/>
</dbReference>
<proteinExistence type="predicted"/>
<evidence type="ECO:0000256" key="4">
    <source>
        <dbReference type="ARBA" id="ARBA00022801"/>
    </source>
</evidence>
<dbReference type="InterPro" id="IPR027417">
    <property type="entry name" value="P-loop_NTPase"/>
</dbReference>
<dbReference type="GO" id="GO:0005524">
    <property type="term" value="F:ATP binding"/>
    <property type="evidence" value="ECO:0007669"/>
    <property type="project" value="UniProtKB-KW"/>
</dbReference>
<dbReference type="InterPro" id="IPR023780">
    <property type="entry name" value="Chromo_domain"/>
</dbReference>
<dbReference type="InterPro" id="IPR001650">
    <property type="entry name" value="Helicase_C-like"/>
</dbReference>
<dbReference type="FunFam" id="3.40.50.10810:FF:000007">
    <property type="entry name" value="Chromodomain-helicase-DNA-binding protein 2 isoform 1"/>
    <property type="match status" value="1"/>
</dbReference>
<evidence type="ECO:0000256" key="12">
    <source>
        <dbReference type="ARBA" id="ARBA00076717"/>
    </source>
</evidence>
<dbReference type="SMART" id="SM00487">
    <property type="entry name" value="DEXDc"/>
    <property type="match status" value="1"/>
</dbReference>
<feature type="compositionally biased region" description="Acidic residues" evidence="13">
    <location>
        <begin position="213"/>
        <end position="223"/>
    </location>
</feature>
<gene>
    <name evidence="17" type="ORF">PENTCL1PPCAC_22398</name>
</gene>
<keyword evidence="9" id="KW-0539">Nucleus</keyword>
<dbReference type="Proteomes" id="UP001432027">
    <property type="component" value="Unassembled WGS sequence"/>
</dbReference>
<feature type="compositionally biased region" description="Basic residues" evidence="13">
    <location>
        <begin position="175"/>
        <end position="188"/>
    </location>
</feature>
<dbReference type="Pfam" id="PF18375">
    <property type="entry name" value="CDH1_2_SANT_HL1"/>
    <property type="match status" value="1"/>
</dbReference>
<feature type="domain" description="Chromo" evidence="14">
    <location>
        <begin position="358"/>
        <end position="397"/>
    </location>
</feature>
<keyword evidence="5" id="KW-0067">ATP-binding</keyword>
<dbReference type="SUPFAM" id="SSF54160">
    <property type="entry name" value="Chromo domain-like"/>
    <property type="match status" value="2"/>
</dbReference>
<dbReference type="PANTHER" id="PTHR45623:SF14">
    <property type="entry name" value="CHROMODOMAIN-HELICASE-DNA-BINDING PROTEIN 1"/>
    <property type="match status" value="1"/>
</dbReference>
<evidence type="ECO:0000256" key="7">
    <source>
        <dbReference type="ARBA" id="ARBA00023125"/>
    </source>
</evidence>
<evidence type="ECO:0000256" key="2">
    <source>
        <dbReference type="ARBA" id="ARBA00022737"/>
    </source>
</evidence>
<evidence type="ECO:0000256" key="10">
    <source>
        <dbReference type="ARBA" id="ARBA00049360"/>
    </source>
</evidence>
<keyword evidence="3" id="KW-0547">Nucleotide-binding</keyword>
<dbReference type="PROSITE" id="PS50013">
    <property type="entry name" value="CHROMO_2"/>
    <property type="match status" value="2"/>
</dbReference>
<dbReference type="CDD" id="cd18659">
    <property type="entry name" value="CD2_tandem"/>
    <property type="match status" value="1"/>
</dbReference>
<feature type="compositionally biased region" description="Basic and acidic residues" evidence="13">
    <location>
        <begin position="1022"/>
        <end position="1046"/>
    </location>
</feature>
<dbReference type="Gene3D" id="3.40.50.300">
    <property type="entry name" value="P-loop containing nucleotide triphosphate hydrolases"/>
    <property type="match status" value="1"/>
</dbReference>
<feature type="compositionally biased region" description="Basic and acidic residues" evidence="13">
    <location>
        <begin position="50"/>
        <end position="59"/>
    </location>
</feature>
<dbReference type="FunFam" id="3.40.50.300:FF:000130">
    <property type="entry name" value="Chromodomain-helicase-DNA-binding protein 2 isoform 1"/>
    <property type="match status" value="1"/>
</dbReference>
<dbReference type="GO" id="GO:0016887">
    <property type="term" value="F:ATP hydrolysis activity"/>
    <property type="evidence" value="ECO:0007669"/>
    <property type="project" value="TreeGrafter"/>
</dbReference>
<evidence type="ECO:0000256" key="11">
    <source>
        <dbReference type="ARBA" id="ARBA00074667"/>
    </source>
</evidence>
<dbReference type="AlphaFoldDB" id="A0AAV5U1A5"/>
<dbReference type="SMART" id="SM00490">
    <property type="entry name" value="HELICc"/>
    <property type="match status" value="1"/>
</dbReference>
<feature type="non-terminal residue" evidence="17">
    <location>
        <position position="1132"/>
    </location>
</feature>
<comment type="catalytic activity">
    <reaction evidence="10">
        <text>ATP + H2O = ADP + phosphate + H(+)</text>
        <dbReference type="Rhea" id="RHEA:13065"/>
        <dbReference type="ChEBI" id="CHEBI:15377"/>
        <dbReference type="ChEBI" id="CHEBI:15378"/>
        <dbReference type="ChEBI" id="CHEBI:30616"/>
        <dbReference type="ChEBI" id="CHEBI:43474"/>
        <dbReference type="ChEBI" id="CHEBI:456216"/>
    </reaction>
</comment>
<feature type="region of interest" description="Disordered" evidence="13">
    <location>
        <begin position="1022"/>
        <end position="1081"/>
    </location>
</feature>
<feature type="domain" description="Helicase ATP-binding" evidence="15">
    <location>
        <begin position="463"/>
        <end position="633"/>
    </location>
</feature>
<evidence type="ECO:0000256" key="9">
    <source>
        <dbReference type="ARBA" id="ARBA00023242"/>
    </source>
</evidence>
<name>A0AAV5U1A5_9BILA</name>
<evidence type="ECO:0000256" key="8">
    <source>
        <dbReference type="ARBA" id="ARBA00023163"/>
    </source>
</evidence>
<feature type="compositionally biased region" description="Acidic residues" evidence="13">
    <location>
        <begin position="36"/>
        <end position="49"/>
    </location>
</feature>
<dbReference type="GO" id="GO:0003682">
    <property type="term" value="F:chromatin binding"/>
    <property type="evidence" value="ECO:0007669"/>
    <property type="project" value="TreeGrafter"/>
</dbReference>
<evidence type="ECO:0000256" key="13">
    <source>
        <dbReference type="SAM" id="MobiDB-lite"/>
    </source>
</evidence>
<dbReference type="InterPro" id="IPR002464">
    <property type="entry name" value="DNA/RNA_helicase_DEAH_CS"/>
</dbReference>
<feature type="compositionally biased region" description="Basic and acidic residues" evidence="13">
    <location>
        <begin position="22"/>
        <end position="35"/>
    </location>
</feature>
<comment type="caution">
    <text evidence="17">The sequence shown here is derived from an EMBL/GenBank/DDBJ whole genome shotgun (WGS) entry which is preliminary data.</text>
</comment>
<feature type="compositionally biased region" description="Low complexity" evidence="13">
    <location>
        <begin position="9"/>
        <end position="18"/>
    </location>
</feature>
<comment type="subcellular location">
    <subcellularLocation>
        <location evidence="1">Nucleus</location>
    </subcellularLocation>
</comment>
<protein>
    <recommendedName>
        <fullName evidence="11">Chromodomain-helicase-DNA-binding protein 1</fullName>
    </recommendedName>
    <alternativeName>
        <fullName evidence="12">ATP-dependent helicase CHD1</fullName>
    </alternativeName>
</protein>
<evidence type="ECO:0000256" key="5">
    <source>
        <dbReference type="ARBA" id="ARBA00022840"/>
    </source>
</evidence>
<feature type="compositionally biased region" description="Acidic residues" evidence="13">
    <location>
        <begin position="77"/>
        <end position="99"/>
    </location>
</feature>
<dbReference type="InterPro" id="IPR040793">
    <property type="entry name" value="CDH1_2_SANT_HL1"/>
</dbReference>
<feature type="compositionally biased region" description="Basic and acidic residues" evidence="13">
    <location>
        <begin position="113"/>
        <end position="141"/>
    </location>
</feature>
<dbReference type="GO" id="GO:0005634">
    <property type="term" value="C:nucleus"/>
    <property type="evidence" value="ECO:0007669"/>
    <property type="project" value="UniProtKB-SubCell"/>
</dbReference>
<dbReference type="CDD" id="cd18793">
    <property type="entry name" value="SF2_C_SNF"/>
    <property type="match status" value="1"/>
</dbReference>
<dbReference type="InterPro" id="IPR000953">
    <property type="entry name" value="Chromo/chromo_shadow_dom"/>
</dbReference>
<feature type="compositionally biased region" description="Basic residues" evidence="13">
    <location>
        <begin position="103"/>
        <end position="112"/>
    </location>
</feature>
<dbReference type="Gene3D" id="3.40.50.10810">
    <property type="entry name" value="Tandem AAA-ATPase domain"/>
    <property type="match status" value="1"/>
</dbReference>
<dbReference type="InterPro" id="IPR049730">
    <property type="entry name" value="SNF2/RAD54-like_C"/>
</dbReference>
<dbReference type="InterPro" id="IPR000330">
    <property type="entry name" value="SNF2_N"/>
</dbReference>
<dbReference type="Pfam" id="PF00271">
    <property type="entry name" value="Helicase_C"/>
    <property type="match status" value="1"/>
</dbReference>
<evidence type="ECO:0000259" key="15">
    <source>
        <dbReference type="PROSITE" id="PS51192"/>
    </source>
</evidence>
<keyword evidence="2" id="KW-0677">Repeat</keyword>
<dbReference type="GO" id="GO:0003677">
    <property type="term" value="F:DNA binding"/>
    <property type="evidence" value="ECO:0007669"/>
    <property type="project" value="UniProtKB-KW"/>
</dbReference>
<dbReference type="Pfam" id="PF00385">
    <property type="entry name" value="Chromo"/>
    <property type="match status" value="2"/>
</dbReference>
<dbReference type="GO" id="GO:0140658">
    <property type="term" value="F:ATP-dependent chromatin remodeler activity"/>
    <property type="evidence" value="ECO:0007669"/>
    <property type="project" value="TreeGrafter"/>
</dbReference>
<dbReference type="Pfam" id="PF00176">
    <property type="entry name" value="SNF2-rel_dom"/>
    <property type="match status" value="1"/>
</dbReference>
<evidence type="ECO:0000256" key="1">
    <source>
        <dbReference type="ARBA" id="ARBA00004123"/>
    </source>
</evidence>
<dbReference type="PROSITE" id="PS00598">
    <property type="entry name" value="CHROMO_1"/>
    <property type="match status" value="2"/>
</dbReference>
<dbReference type="InterPro" id="IPR023779">
    <property type="entry name" value="Chromodomain_CS"/>
</dbReference>